<keyword evidence="5" id="KW-1185">Reference proteome</keyword>
<evidence type="ECO:0000256" key="2">
    <source>
        <dbReference type="ARBA" id="ARBA00023002"/>
    </source>
</evidence>
<dbReference type="SUPFAM" id="SSF55469">
    <property type="entry name" value="FMN-dependent nitroreductase-like"/>
    <property type="match status" value="1"/>
</dbReference>
<dbReference type="CDD" id="cd02137">
    <property type="entry name" value="MhqN-like"/>
    <property type="match status" value="1"/>
</dbReference>
<evidence type="ECO:0000313" key="4">
    <source>
        <dbReference type="EMBL" id="SFE81648.1"/>
    </source>
</evidence>
<protein>
    <submittedName>
        <fullName evidence="4">Nitroreductase</fullName>
    </submittedName>
</protein>
<dbReference type="AlphaFoldDB" id="A0A1I2DMH1"/>
<dbReference type="InterPro" id="IPR029479">
    <property type="entry name" value="Nitroreductase"/>
</dbReference>
<dbReference type="EMBL" id="FOMT01000004">
    <property type="protein sequence ID" value="SFE81648.1"/>
    <property type="molecule type" value="Genomic_DNA"/>
</dbReference>
<dbReference type="InterPro" id="IPR000415">
    <property type="entry name" value="Nitroreductase-like"/>
</dbReference>
<reference evidence="5" key="1">
    <citation type="submission" date="2016-10" db="EMBL/GenBank/DDBJ databases">
        <authorList>
            <person name="Varghese N."/>
            <person name="Submissions S."/>
        </authorList>
    </citation>
    <scope>NUCLEOTIDE SEQUENCE [LARGE SCALE GENOMIC DNA]</scope>
    <source>
        <strain evidence="5">CGMCC 1.10784</strain>
    </source>
</reference>
<feature type="domain" description="Nitroreductase" evidence="3">
    <location>
        <begin position="13"/>
        <end position="188"/>
    </location>
</feature>
<evidence type="ECO:0000313" key="5">
    <source>
        <dbReference type="Proteomes" id="UP000198855"/>
    </source>
</evidence>
<sequence length="210" mass="23244">MSLTTITDFYTIVRERHSIKHYDASHKLSEQEIIELLEIASRAPSAWNLQHWKYLCIHDQSAKEKLLPIAYGQKQVIEASVVVAVLGDLQANLNAEDVFGPDVEAGLLREDVKSGLISQINEAYSETPAYARDEAIRNASLAAMQLMLAAKAKGLATCPMGGFNTDAFIEAFNVPSRYIPVMLITIGKEPAPGRPTSRIPVEKTIIWNSY</sequence>
<dbReference type="Gene3D" id="3.40.109.10">
    <property type="entry name" value="NADH Oxidase"/>
    <property type="match status" value="1"/>
</dbReference>
<evidence type="ECO:0000259" key="3">
    <source>
        <dbReference type="Pfam" id="PF00881"/>
    </source>
</evidence>
<organism evidence="4 5">
    <name type="scientific">Paenibacillus catalpae</name>
    <dbReference type="NCBI Taxonomy" id="1045775"/>
    <lineage>
        <taxon>Bacteria</taxon>
        <taxon>Bacillati</taxon>
        <taxon>Bacillota</taxon>
        <taxon>Bacilli</taxon>
        <taxon>Bacillales</taxon>
        <taxon>Paenibacillaceae</taxon>
        <taxon>Paenibacillus</taxon>
    </lineage>
</organism>
<proteinExistence type="inferred from homology"/>
<accession>A0A1I2DMH1</accession>
<dbReference type="GO" id="GO:0016491">
    <property type="term" value="F:oxidoreductase activity"/>
    <property type="evidence" value="ECO:0007669"/>
    <property type="project" value="UniProtKB-KW"/>
</dbReference>
<name>A0A1I2DMH1_9BACL</name>
<dbReference type="RefSeq" id="WP_091188350.1">
    <property type="nucleotide sequence ID" value="NZ_FOMT01000004.1"/>
</dbReference>
<dbReference type="Proteomes" id="UP000198855">
    <property type="component" value="Unassembled WGS sequence"/>
</dbReference>
<keyword evidence="2" id="KW-0560">Oxidoreductase</keyword>
<dbReference type="PANTHER" id="PTHR43673:SF3">
    <property type="entry name" value="NAD(P)H NITROREDUCTASE YODC-RELATED"/>
    <property type="match status" value="1"/>
</dbReference>
<evidence type="ECO:0000256" key="1">
    <source>
        <dbReference type="ARBA" id="ARBA00007118"/>
    </source>
</evidence>
<dbReference type="Pfam" id="PF00881">
    <property type="entry name" value="Nitroreductase"/>
    <property type="match status" value="1"/>
</dbReference>
<dbReference type="STRING" id="1045775.SAMN05216378_4173"/>
<dbReference type="OrthoDB" id="9782629at2"/>
<comment type="similarity">
    <text evidence="1">Belongs to the nitroreductase family.</text>
</comment>
<dbReference type="PANTHER" id="PTHR43673">
    <property type="entry name" value="NAD(P)H NITROREDUCTASE YDGI-RELATED"/>
    <property type="match status" value="1"/>
</dbReference>
<gene>
    <name evidence="4" type="ORF">SAMN05216378_4173</name>
</gene>